<dbReference type="AlphaFoldDB" id="A0A0B1PBF9"/>
<gene>
    <name evidence="20" type="ORF">EV44_g0200</name>
</gene>
<dbReference type="SUPFAM" id="SSF50911">
    <property type="entry name" value="Mannose 6-phosphate receptor domain"/>
    <property type="match status" value="1"/>
</dbReference>
<evidence type="ECO:0000256" key="12">
    <source>
        <dbReference type="ARBA" id="ARBA00023006"/>
    </source>
</evidence>
<dbReference type="Pfam" id="PF09451">
    <property type="entry name" value="ATG27"/>
    <property type="match status" value="1"/>
</dbReference>
<evidence type="ECO:0000256" key="16">
    <source>
        <dbReference type="ARBA" id="ARBA00023157"/>
    </source>
</evidence>
<dbReference type="GO" id="GO:0031966">
    <property type="term" value="C:mitochondrial membrane"/>
    <property type="evidence" value="ECO:0007669"/>
    <property type="project" value="UniProtKB-SubCell"/>
</dbReference>
<evidence type="ECO:0000256" key="8">
    <source>
        <dbReference type="ARBA" id="ARBA00022692"/>
    </source>
</evidence>
<evidence type="ECO:0000313" key="20">
    <source>
        <dbReference type="EMBL" id="KHJ35588.1"/>
    </source>
</evidence>
<evidence type="ECO:0000256" key="9">
    <source>
        <dbReference type="ARBA" id="ARBA00022729"/>
    </source>
</evidence>
<comment type="caution">
    <text evidence="20">The sequence shown here is derived from an EMBL/GenBank/DDBJ whole genome shotgun (WGS) entry which is preliminary data.</text>
</comment>
<keyword evidence="17" id="KW-0968">Cytoplasmic vesicle</keyword>
<dbReference type="InterPro" id="IPR018939">
    <property type="entry name" value="Autophagy-rel_prot_27"/>
</dbReference>
<reference evidence="20 21" key="1">
    <citation type="journal article" date="2014" name="BMC Genomics">
        <title>Adaptive genomic structural variation in the grape powdery mildew pathogen, Erysiphe necator.</title>
        <authorList>
            <person name="Jones L."/>
            <person name="Riaz S."/>
            <person name="Morales-Cruz A."/>
            <person name="Amrine K.C."/>
            <person name="McGuire B."/>
            <person name="Gubler W.D."/>
            <person name="Walker M.A."/>
            <person name="Cantu D."/>
        </authorList>
    </citation>
    <scope>NUCLEOTIDE SEQUENCE [LARGE SCALE GENOMIC DNA]</scope>
    <source>
        <strain evidence="21">c</strain>
    </source>
</reference>
<dbReference type="GO" id="GO:0015031">
    <property type="term" value="P:protein transport"/>
    <property type="evidence" value="ECO:0007669"/>
    <property type="project" value="UniProtKB-KW"/>
</dbReference>
<dbReference type="GO" id="GO:0030659">
    <property type="term" value="C:cytoplasmic vesicle membrane"/>
    <property type="evidence" value="ECO:0007669"/>
    <property type="project" value="UniProtKB-SubCell"/>
</dbReference>
<keyword evidence="13" id="KW-0333">Golgi apparatus</keyword>
<feature type="transmembrane region" description="Helical" evidence="18">
    <location>
        <begin position="282"/>
        <end position="306"/>
    </location>
</feature>
<dbReference type="PANTHER" id="PTHR15071:SF13">
    <property type="entry name" value="AUTOPHAGY-RELATED PROTEIN 27"/>
    <property type="match status" value="1"/>
</dbReference>
<dbReference type="OMA" id="GSSHWGF"/>
<dbReference type="PANTHER" id="PTHR15071">
    <property type="entry name" value="MANNOSE-6-PHOSPHATE RECEPTOR FAMILY MEMBER"/>
    <property type="match status" value="1"/>
</dbReference>
<evidence type="ECO:0000256" key="7">
    <source>
        <dbReference type="ARBA" id="ARBA00022448"/>
    </source>
</evidence>
<dbReference type="Proteomes" id="UP000030854">
    <property type="component" value="Unassembled WGS sequence"/>
</dbReference>
<evidence type="ECO:0000256" key="11">
    <source>
        <dbReference type="ARBA" id="ARBA00022989"/>
    </source>
</evidence>
<keyword evidence="9" id="KW-0732">Signal</keyword>
<evidence type="ECO:0000256" key="15">
    <source>
        <dbReference type="ARBA" id="ARBA00023136"/>
    </source>
</evidence>
<accession>A0A0B1PBF9</accession>
<keyword evidence="7" id="KW-0813">Transport</keyword>
<dbReference type="GO" id="GO:0000139">
    <property type="term" value="C:Golgi membrane"/>
    <property type="evidence" value="ECO:0007669"/>
    <property type="project" value="UniProtKB-SubCell"/>
</dbReference>
<dbReference type="PROSITE" id="PS51914">
    <property type="entry name" value="MRH"/>
    <property type="match status" value="1"/>
</dbReference>
<keyword evidence="21" id="KW-1185">Reference proteome</keyword>
<evidence type="ECO:0000256" key="5">
    <source>
        <dbReference type="ARBA" id="ARBA00005363"/>
    </source>
</evidence>
<sequence>MIVIPAFLRTLPVIKPIGCQALTMPYHLSLNNLVFFLTFLFPHISVSLGLACDKVIADGITWDLSLLGGPKSVMHTVNELVSLKNTTYTIDICQGLILKEKKTGEKLCPFGSRVCAMERIVNDNTSILERGWPIAGELKEHSGGHIDEKWERLKTSSSYTDTLTEGVKLEMHGGFMFRDDGKKRSQKAVVEFICDHTRNGTENLINPDDEYVLPSPQNLALALDSNKTAKTNENVLDPNLPSLTFVEYNQEGQNLDTLYLSWRTKFACEDAKEQKSIKERHWGFFSWFFLFLFLSLVAYFVFAIWINFNRDGARGWDLLPHSDTIQDIPYLFKDWIRRVLSTLQRSGSRRGYAAV</sequence>
<dbReference type="InterPro" id="IPR009011">
    <property type="entry name" value="Man6P_isomerase_rcpt-bd_dom_sf"/>
</dbReference>
<comment type="similarity">
    <text evidence="5">Belongs to the ATG27 family.</text>
</comment>
<proteinExistence type="inferred from homology"/>
<keyword evidence="15 18" id="KW-0472">Membrane</keyword>
<evidence type="ECO:0000256" key="13">
    <source>
        <dbReference type="ARBA" id="ARBA00023034"/>
    </source>
</evidence>
<dbReference type="STRING" id="52586.A0A0B1PBF9"/>
<evidence type="ECO:0000256" key="6">
    <source>
        <dbReference type="ARBA" id="ARBA00013776"/>
    </source>
</evidence>
<keyword evidence="16" id="KW-1015">Disulfide bond</keyword>
<keyword evidence="14" id="KW-0496">Mitochondrion</keyword>
<keyword evidence="10" id="KW-0653">Protein transport</keyword>
<feature type="domain" description="MRH" evidence="19">
    <location>
        <begin position="50"/>
        <end position="270"/>
    </location>
</feature>
<evidence type="ECO:0000256" key="1">
    <source>
        <dbReference type="ARBA" id="ARBA00004304"/>
    </source>
</evidence>
<dbReference type="GO" id="GO:0006914">
    <property type="term" value="P:autophagy"/>
    <property type="evidence" value="ECO:0007669"/>
    <property type="project" value="UniProtKB-KW"/>
</dbReference>
<comment type="subcellular location">
    <subcellularLocation>
        <location evidence="2">Cytoplasmic vesicle membrane</location>
        <topology evidence="2">Single-pass type I membrane protein</topology>
    </subcellularLocation>
    <subcellularLocation>
        <location evidence="4">Golgi apparatus membrane</location>
        <topology evidence="4">Single-pass type I membrane protein</topology>
    </subcellularLocation>
    <subcellularLocation>
        <location evidence="1">Mitochondrion membrane</location>
        <topology evidence="1">Single-pass membrane protein</topology>
    </subcellularLocation>
    <subcellularLocation>
        <location evidence="3">Preautophagosomal structure membrane</location>
        <topology evidence="3">Single-pass type I membrane protein</topology>
    </subcellularLocation>
</comment>
<keyword evidence="12" id="KW-0072">Autophagy</keyword>
<dbReference type="InterPro" id="IPR044865">
    <property type="entry name" value="MRH_dom"/>
</dbReference>
<keyword evidence="11 18" id="KW-1133">Transmembrane helix</keyword>
<evidence type="ECO:0000256" key="10">
    <source>
        <dbReference type="ARBA" id="ARBA00022927"/>
    </source>
</evidence>
<evidence type="ECO:0000256" key="2">
    <source>
        <dbReference type="ARBA" id="ARBA00004358"/>
    </source>
</evidence>
<organism evidence="20 21">
    <name type="scientific">Uncinula necator</name>
    <name type="common">Grape powdery mildew</name>
    <dbReference type="NCBI Taxonomy" id="52586"/>
    <lineage>
        <taxon>Eukaryota</taxon>
        <taxon>Fungi</taxon>
        <taxon>Dikarya</taxon>
        <taxon>Ascomycota</taxon>
        <taxon>Pezizomycotina</taxon>
        <taxon>Leotiomycetes</taxon>
        <taxon>Erysiphales</taxon>
        <taxon>Erysiphaceae</taxon>
        <taxon>Erysiphe</taxon>
    </lineage>
</organism>
<evidence type="ECO:0000256" key="3">
    <source>
        <dbReference type="ARBA" id="ARBA00004472"/>
    </source>
</evidence>
<dbReference type="EMBL" id="JNVN01000340">
    <property type="protein sequence ID" value="KHJ35588.1"/>
    <property type="molecule type" value="Genomic_DNA"/>
</dbReference>
<evidence type="ECO:0000256" key="17">
    <source>
        <dbReference type="ARBA" id="ARBA00023329"/>
    </source>
</evidence>
<keyword evidence="8 18" id="KW-0812">Transmembrane</keyword>
<dbReference type="GO" id="GO:0034045">
    <property type="term" value="C:phagophore assembly site membrane"/>
    <property type="evidence" value="ECO:0007669"/>
    <property type="project" value="UniProtKB-SubCell"/>
</dbReference>
<dbReference type="Gene3D" id="2.70.130.10">
    <property type="entry name" value="Mannose-6-phosphate receptor binding domain"/>
    <property type="match status" value="1"/>
</dbReference>
<evidence type="ECO:0000256" key="4">
    <source>
        <dbReference type="ARBA" id="ARBA00004614"/>
    </source>
</evidence>
<evidence type="ECO:0000256" key="18">
    <source>
        <dbReference type="SAM" id="Phobius"/>
    </source>
</evidence>
<name>A0A0B1PBF9_UNCNE</name>
<evidence type="ECO:0000259" key="19">
    <source>
        <dbReference type="PROSITE" id="PS51914"/>
    </source>
</evidence>
<evidence type="ECO:0000313" key="21">
    <source>
        <dbReference type="Proteomes" id="UP000030854"/>
    </source>
</evidence>
<evidence type="ECO:0000256" key="14">
    <source>
        <dbReference type="ARBA" id="ARBA00023128"/>
    </source>
</evidence>
<dbReference type="HOGENOM" id="CLU_047751_0_0_1"/>
<protein>
    <recommendedName>
        <fullName evidence="6">Autophagy-related protein 27</fullName>
    </recommendedName>
</protein>